<dbReference type="CDD" id="cd01852">
    <property type="entry name" value="AIG1"/>
    <property type="match status" value="1"/>
</dbReference>
<protein>
    <recommendedName>
        <fullName evidence="5">AIG1-type G domain-containing protein</fullName>
    </recommendedName>
</protein>
<gene>
    <name evidence="6" type="ORF">AYBTSS11_LOCUS17817</name>
</gene>
<keyword evidence="3" id="KW-0342">GTP-binding</keyword>
<comment type="similarity">
    <text evidence="1">Belongs to the TRAFAC class TrmE-Era-EngA-EngB-Septin-like GTPase superfamily. AIG1/Toc34/Toc159-like paraseptin GTPase family. IAN subfamily.</text>
</comment>
<sequence>MGKASTTTEAKTLVLVGRTGNGKSATANSILGRKAFKSRLSSTGVTSVCEMKTTAIKDGPIVNVIDTPGLFDGTNSAGKEIVKCIDMAKDGIHGIILVFSIKTRFTEEEQATFLTLQALFGHKIVDYMLVVFTGGDELEADEETLDGYLGSNCPQPLQDILTLCGNRKVLFNNRIKDENKRLEQVQELLNLVDAIMSHNGGQPFTNELFMQLKEKARTRDNNNKLVDSMEGFSKAETFGIKMQLQKKYEDELKRMTDMVESKLKEESANLLKKLEQERVARLKAEENYRSIQTTSNNEIQKLKRDLEEANRRTSITRTTKKTCAIL</sequence>
<accession>A0AA86SPA6</accession>
<proteinExistence type="inferred from homology"/>
<name>A0AA86SPA6_9FABA</name>
<dbReference type="InterPro" id="IPR027417">
    <property type="entry name" value="P-loop_NTPase"/>
</dbReference>
<dbReference type="AlphaFoldDB" id="A0AA86SPA6"/>
<evidence type="ECO:0000313" key="7">
    <source>
        <dbReference type="Proteomes" id="UP001189624"/>
    </source>
</evidence>
<evidence type="ECO:0000256" key="4">
    <source>
        <dbReference type="SAM" id="Coils"/>
    </source>
</evidence>
<keyword evidence="4" id="KW-0175">Coiled coil</keyword>
<dbReference type="FunFam" id="3.40.50.300:FF:000840">
    <property type="entry name" value="Immune-associated nucleotide-binding protein 9"/>
    <property type="match status" value="1"/>
</dbReference>
<feature type="domain" description="AIG1-type G" evidence="5">
    <location>
        <begin position="8"/>
        <end position="213"/>
    </location>
</feature>
<keyword evidence="2" id="KW-0547">Nucleotide-binding</keyword>
<evidence type="ECO:0000313" key="6">
    <source>
        <dbReference type="EMBL" id="CAJ1958581.1"/>
    </source>
</evidence>
<keyword evidence="7" id="KW-1185">Reference proteome</keyword>
<dbReference type="GO" id="GO:0005525">
    <property type="term" value="F:GTP binding"/>
    <property type="evidence" value="ECO:0007669"/>
    <property type="project" value="UniProtKB-KW"/>
</dbReference>
<dbReference type="Gene3D" id="3.40.50.300">
    <property type="entry name" value="P-loop containing nucleotide triphosphate hydrolases"/>
    <property type="match status" value="1"/>
</dbReference>
<dbReference type="Gramene" id="rna-AYBTSS11_LOCUS17817">
    <property type="protein sequence ID" value="CAJ1958581.1"/>
    <property type="gene ID" value="gene-AYBTSS11_LOCUS17817"/>
</dbReference>
<dbReference type="PROSITE" id="PS51720">
    <property type="entry name" value="G_AIG1"/>
    <property type="match status" value="1"/>
</dbReference>
<reference evidence="6" key="1">
    <citation type="submission" date="2023-10" db="EMBL/GenBank/DDBJ databases">
        <authorList>
            <person name="Domelevo Entfellner J.-B."/>
        </authorList>
    </citation>
    <scope>NUCLEOTIDE SEQUENCE</scope>
</reference>
<evidence type="ECO:0000256" key="2">
    <source>
        <dbReference type="ARBA" id="ARBA00022741"/>
    </source>
</evidence>
<evidence type="ECO:0000256" key="1">
    <source>
        <dbReference type="ARBA" id="ARBA00008535"/>
    </source>
</evidence>
<organism evidence="6 7">
    <name type="scientific">Sphenostylis stenocarpa</name>
    <dbReference type="NCBI Taxonomy" id="92480"/>
    <lineage>
        <taxon>Eukaryota</taxon>
        <taxon>Viridiplantae</taxon>
        <taxon>Streptophyta</taxon>
        <taxon>Embryophyta</taxon>
        <taxon>Tracheophyta</taxon>
        <taxon>Spermatophyta</taxon>
        <taxon>Magnoliopsida</taxon>
        <taxon>eudicotyledons</taxon>
        <taxon>Gunneridae</taxon>
        <taxon>Pentapetalae</taxon>
        <taxon>rosids</taxon>
        <taxon>fabids</taxon>
        <taxon>Fabales</taxon>
        <taxon>Fabaceae</taxon>
        <taxon>Papilionoideae</taxon>
        <taxon>50 kb inversion clade</taxon>
        <taxon>NPAAA clade</taxon>
        <taxon>indigoferoid/millettioid clade</taxon>
        <taxon>Phaseoleae</taxon>
        <taxon>Sphenostylis</taxon>
    </lineage>
</organism>
<dbReference type="SUPFAM" id="SSF52540">
    <property type="entry name" value="P-loop containing nucleoside triphosphate hydrolases"/>
    <property type="match status" value="1"/>
</dbReference>
<dbReference type="PANTHER" id="PTHR10903:SF187">
    <property type="entry name" value="P-LOOP NUCLEOSIDE TRIPHOSPHATE HYDROLASE SUPERFAMILY PROTEIN"/>
    <property type="match status" value="1"/>
</dbReference>
<dbReference type="Pfam" id="PF04548">
    <property type="entry name" value="AIG1"/>
    <property type="match status" value="1"/>
</dbReference>
<dbReference type="InterPro" id="IPR045058">
    <property type="entry name" value="GIMA/IAN/Toc"/>
</dbReference>
<feature type="coiled-coil region" evidence="4">
    <location>
        <begin position="292"/>
        <end position="319"/>
    </location>
</feature>
<dbReference type="InterPro" id="IPR006703">
    <property type="entry name" value="G_AIG1"/>
</dbReference>
<dbReference type="Proteomes" id="UP001189624">
    <property type="component" value="Chromosome 5"/>
</dbReference>
<dbReference type="PANTHER" id="PTHR10903">
    <property type="entry name" value="GTPASE, IMAP FAMILY MEMBER-RELATED"/>
    <property type="match status" value="1"/>
</dbReference>
<dbReference type="EMBL" id="OY731402">
    <property type="protein sequence ID" value="CAJ1958581.1"/>
    <property type="molecule type" value="Genomic_DNA"/>
</dbReference>
<evidence type="ECO:0000259" key="5">
    <source>
        <dbReference type="PROSITE" id="PS51720"/>
    </source>
</evidence>
<evidence type="ECO:0000256" key="3">
    <source>
        <dbReference type="ARBA" id="ARBA00023134"/>
    </source>
</evidence>